<reference evidence="3 4" key="1">
    <citation type="submission" date="2020-04" db="EMBL/GenBank/DDBJ databases">
        <title>Genome sequence of Altibacter aquimarinus strain ALE3EI.</title>
        <authorList>
            <person name="Oh H.-M."/>
            <person name="Jang D."/>
        </authorList>
    </citation>
    <scope>NUCLEOTIDE SEQUENCE [LARGE SCALE GENOMIC DNA]</scope>
    <source>
        <strain evidence="3 4">ALE3EI</strain>
    </source>
</reference>
<dbReference type="Proteomes" id="UP000515514">
    <property type="component" value="Chromosome"/>
</dbReference>
<evidence type="ECO:0000313" key="4">
    <source>
        <dbReference type="Proteomes" id="UP000515514"/>
    </source>
</evidence>
<evidence type="ECO:0000259" key="2">
    <source>
        <dbReference type="Pfam" id="PF08327"/>
    </source>
</evidence>
<proteinExistence type="inferred from homology"/>
<evidence type="ECO:0000313" key="3">
    <source>
        <dbReference type="EMBL" id="QNJ98328.1"/>
    </source>
</evidence>
<evidence type="ECO:0000256" key="1">
    <source>
        <dbReference type="ARBA" id="ARBA00006817"/>
    </source>
</evidence>
<dbReference type="EMBL" id="CP052909">
    <property type="protein sequence ID" value="QNJ98328.1"/>
    <property type="molecule type" value="Genomic_DNA"/>
</dbReference>
<dbReference type="CDD" id="cd07814">
    <property type="entry name" value="SRPBCC_CalC_Aha1-like"/>
    <property type="match status" value="1"/>
</dbReference>
<feature type="domain" description="Activator of Hsp90 ATPase homologue 1/2-like C-terminal" evidence="2">
    <location>
        <begin position="17"/>
        <end position="144"/>
    </location>
</feature>
<organism evidence="3 4">
    <name type="scientific">Constantimarinum furrinae</name>
    <dbReference type="NCBI Taxonomy" id="2562285"/>
    <lineage>
        <taxon>Bacteria</taxon>
        <taxon>Pseudomonadati</taxon>
        <taxon>Bacteroidota</taxon>
        <taxon>Flavobacteriia</taxon>
        <taxon>Flavobacteriales</taxon>
        <taxon>Flavobacteriaceae</taxon>
        <taxon>Altibacter/Constantimarinum group</taxon>
        <taxon>Constantimarinum</taxon>
    </lineage>
</organism>
<name>A0A7G8PVG2_9FLAO</name>
<gene>
    <name evidence="3" type="ORF">ALE3EI_1779</name>
</gene>
<dbReference type="InterPro" id="IPR023393">
    <property type="entry name" value="START-like_dom_sf"/>
</dbReference>
<accession>A0A7G8PVG2</accession>
<dbReference type="KEGG" id="alti:ALE3EI_1779"/>
<protein>
    <recommendedName>
        <fullName evidence="2">Activator of Hsp90 ATPase homologue 1/2-like C-terminal domain-containing protein</fullName>
    </recommendedName>
</protein>
<dbReference type="Pfam" id="PF08327">
    <property type="entry name" value="AHSA1"/>
    <property type="match status" value="1"/>
</dbReference>
<keyword evidence="4" id="KW-1185">Reference proteome</keyword>
<dbReference type="InterPro" id="IPR013538">
    <property type="entry name" value="ASHA1/2-like_C"/>
</dbReference>
<dbReference type="AlphaFoldDB" id="A0A7G8PVG2"/>
<dbReference type="SUPFAM" id="SSF55961">
    <property type="entry name" value="Bet v1-like"/>
    <property type="match status" value="1"/>
</dbReference>
<sequence>MKDFDWTQFTRKIAIGASVQTLYDAWTIPAEIEQWFLSNATYLTSEGTPVSKTEAVAKGLTYQWQWYLYDVTESGAIREANGKDQFQFTFAGDCVVDVSFKAYDKGTIVTLTQSGIPTDNESKKNIRLGCDHGWSFYLLNLKSVYEGGIDLRNKDPQLKPMLNN</sequence>
<comment type="similarity">
    <text evidence="1">Belongs to the AHA1 family.</text>
</comment>
<dbReference type="RefSeq" id="WP_186987933.1">
    <property type="nucleotide sequence ID" value="NZ_CP052909.1"/>
</dbReference>
<dbReference type="Gene3D" id="3.30.530.20">
    <property type="match status" value="1"/>
</dbReference>